<keyword evidence="3" id="KW-0012">Acyltransferase</keyword>
<evidence type="ECO:0000256" key="1">
    <source>
        <dbReference type="SAM" id="MobiDB-lite"/>
    </source>
</evidence>
<dbReference type="Gene3D" id="3.40.630.30">
    <property type="match status" value="1"/>
</dbReference>
<evidence type="ECO:0000313" key="3">
    <source>
        <dbReference type="EMBL" id="MFC1429263.1"/>
    </source>
</evidence>
<dbReference type="EC" id="2.3.1.-" evidence="3"/>
<dbReference type="InterPro" id="IPR016181">
    <property type="entry name" value="Acyl_CoA_acyltransferase"/>
</dbReference>
<protein>
    <submittedName>
        <fullName evidence="3">GNAT family N-acetyltransferase</fullName>
        <ecNumber evidence="3">2.3.1.-</ecNumber>
    </submittedName>
</protein>
<dbReference type="InterPro" id="IPR000182">
    <property type="entry name" value="GNAT_dom"/>
</dbReference>
<accession>A0ABV6WT98</accession>
<reference evidence="3 4" key="1">
    <citation type="submission" date="2024-09" db="EMBL/GenBank/DDBJ databases">
        <authorList>
            <person name="Lee S.D."/>
        </authorList>
    </citation>
    <scope>NUCLEOTIDE SEQUENCE [LARGE SCALE GENOMIC DNA]</scope>
    <source>
        <strain evidence="3 4">N1-3</strain>
    </source>
</reference>
<keyword evidence="3" id="KW-0808">Transferase</keyword>
<dbReference type="Proteomes" id="UP001592530">
    <property type="component" value="Unassembled WGS sequence"/>
</dbReference>
<proteinExistence type="predicted"/>
<dbReference type="CDD" id="cd04301">
    <property type="entry name" value="NAT_SF"/>
    <property type="match status" value="1"/>
</dbReference>
<gene>
    <name evidence="3" type="ORF">ACEZDB_01120</name>
</gene>
<dbReference type="GO" id="GO:0016746">
    <property type="term" value="F:acyltransferase activity"/>
    <property type="evidence" value="ECO:0007669"/>
    <property type="project" value="UniProtKB-KW"/>
</dbReference>
<sequence>MRIERLSESGTGSGDGAGDQPDWYPDEPAAAEGDRILRWQAVPDGEPGEGRGEGRDDGPVGTAWLRLYQDEGRRHLARYQAAVRPDAVGQGIGTALLDQVRAAALTEGRGILLTRAGLGSEADGFLAGAGFTVGAETQRLLLRVADCDQDALRATVRSGSEGYHLVRWQGVAPADLIGSYAAARGTLNDTPTEGTDSGGAHWDEDRVRAVASEAEQRGDALLTVAALGLDGLGEEVVAGFSEVAVPRDTTRARQSDTAVLKEHRGRGLGLWVKAAMLQWLLGAHPEVEGVGTVCLAGNQHMIEINQALGFRPDGGDRYYRLALTEV</sequence>
<feature type="region of interest" description="Disordered" evidence="1">
    <location>
        <begin position="1"/>
        <end position="61"/>
    </location>
</feature>
<comment type="caution">
    <text evidence="3">The sequence shown here is derived from an EMBL/GenBank/DDBJ whole genome shotgun (WGS) entry which is preliminary data.</text>
</comment>
<evidence type="ECO:0000313" key="4">
    <source>
        <dbReference type="Proteomes" id="UP001592530"/>
    </source>
</evidence>
<feature type="domain" description="N-acetyltransferase" evidence="2">
    <location>
        <begin position="1"/>
        <end position="153"/>
    </location>
</feature>
<evidence type="ECO:0000259" key="2">
    <source>
        <dbReference type="PROSITE" id="PS51186"/>
    </source>
</evidence>
<dbReference type="SUPFAM" id="SSF55729">
    <property type="entry name" value="Acyl-CoA N-acyltransferases (Nat)"/>
    <property type="match status" value="1"/>
</dbReference>
<dbReference type="PROSITE" id="PS51186">
    <property type="entry name" value="GNAT"/>
    <property type="match status" value="1"/>
</dbReference>
<dbReference type="Pfam" id="PF13508">
    <property type="entry name" value="Acetyltransf_7"/>
    <property type="match status" value="1"/>
</dbReference>
<dbReference type="RefSeq" id="WP_380547728.1">
    <property type="nucleotide sequence ID" value="NZ_JBHEZY010000001.1"/>
</dbReference>
<dbReference type="EMBL" id="JBHEZY010000001">
    <property type="protein sequence ID" value="MFC1429263.1"/>
    <property type="molecule type" value="Genomic_DNA"/>
</dbReference>
<name>A0ABV6WT98_9ACTN</name>
<organism evidence="3 4">
    <name type="scientific">Streptacidiphilus alkalitolerans</name>
    <dbReference type="NCBI Taxonomy" id="3342712"/>
    <lineage>
        <taxon>Bacteria</taxon>
        <taxon>Bacillati</taxon>
        <taxon>Actinomycetota</taxon>
        <taxon>Actinomycetes</taxon>
        <taxon>Kitasatosporales</taxon>
        <taxon>Streptomycetaceae</taxon>
        <taxon>Streptacidiphilus</taxon>
    </lineage>
</organism>
<feature type="compositionally biased region" description="Basic and acidic residues" evidence="1">
    <location>
        <begin position="48"/>
        <end position="58"/>
    </location>
</feature>